<accession>A0ABY8PST8</accession>
<dbReference type="InterPro" id="IPR010035">
    <property type="entry name" value="Thi_S"/>
</dbReference>
<evidence type="ECO:0000313" key="2">
    <source>
        <dbReference type="Proteomes" id="UP001232493"/>
    </source>
</evidence>
<organism evidence="1 2">
    <name type="scientific">Marinitoga aeolica</name>
    <dbReference type="NCBI Taxonomy" id="2809031"/>
    <lineage>
        <taxon>Bacteria</taxon>
        <taxon>Thermotogati</taxon>
        <taxon>Thermotogota</taxon>
        <taxon>Thermotogae</taxon>
        <taxon>Petrotogales</taxon>
        <taxon>Petrotogaceae</taxon>
        <taxon>Marinitoga</taxon>
    </lineage>
</organism>
<dbReference type="InterPro" id="IPR012675">
    <property type="entry name" value="Beta-grasp_dom_sf"/>
</dbReference>
<dbReference type="InterPro" id="IPR016155">
    <property type="entry name" value="Mopterin_synth/thiamin_S_b"/>
</dbReference>
<dbReference type="Pfam" id="PF02597">
    <property type="entry name" value="ThiS"/>
    <property type="match status" value="1"/>
</dbReference>
<name>A0ABY8PST8_9BACT</name>
<gene>
    <name evidence="1" type="primary">thiS</name>
    <name evidence="1" type="ORF">JRV97_03780</name>
</gene>
<proteinExistence type="predicted"/>
<dbReference type="SUPFAM" id="SSF54285">
    <property type="entry name" value="MoaD/ThiS"/>
    <property type="match status" value="1"/>
</dbReference>
<evidence type="ECO:0000313" key="1">
    <source>
        <dbReference type="EMBL" id="WGS65682.1"/>
    </source>
</evidence>
<dbReference type="RefSeq" id="WP_281000326.1">
    <property type="nucleotide sequence ID" value="NZ_CP069362.1"/>
</dbReference>
<reference evidence="1 2" key="1">
    <citation type="submission" date="2021-02" db="EMBL/GenBank/DDBJ databases">
        <title>Characterization of Marinitoga sp. nov. str. BP5-C20A.</title>
        <authorList>
            <person name="Erauso G."/>
            <person name="Postec A."/>
        </authorList>
    </citation>
    <scope>NUCLEOTIDE SEQUENCE [LARGE SCALE GENOMIC DNA]</scope>
    <source>
        <strain evidence="1 2">BP5-C20A</strain>
    </source>
</reference>
<dbReference type="PANTHER" id="PTHR34472">
    <property type="entry name" value="SULFUR CARRIER PROTEIN THIS"/>
    <property type="match status" value="1"/>
</dbReference>
<dbReference type="NCBIfam" id="TIGR01683">
    <property type="entry name" value="thiS"/>
    <property type="match status" value="1"/>
</dbReference>
<dbReference type="InterPro" id="IPR003749">
    <property type="entry name" value="ThiS/MoaD-like"/>
</dbReference>
<dbReference type="Proteomes" id="UP001232493">
    <property type="component" value="Chromosome"/>
</dbReference>
<protein>
    <submittedName>
        <fullName evidence="1">Sulfur carrier protein ThiS</fullName>
    </submittedName>
</protein>
<keyword evidence="2" id="KW-1185">Reference proteome</keyword>
<dbReference type="Gene3D" id="3.10.20.30">
    <property type="match status" value="1"/>
</dbReference>
<dbReference type="EMBL" id="CP069362">
    <property type="protein sequence ID" value="WGS65682.1"/>
    <property type="molecule type" value="Genomic_DNA"/>
</dbReference>
<dbReference type="CDD" id="cd00565">
    <property type="entry name" value="Ubl_ThiS"/>
    <property type="match status" value="1"/>
</dbReference>
<sequence length="65" mass="7347">MRVYINGKAKECKSNTLKELLEEFSFNDKPIVVVKNGEIIPIKNYSEQYLSKNDKIEIITVVGGG</sequence>
<dbReference type="PANTHER" id="PTHR34472:SF1">
    <property type="entry name" value="SULFUR CARRIER PROTEIN THIS"/>
    <property type="match status" value="1"/>
</dbReference>